<proteinExistence type="predicted"/>
<dbReference type="Proteomes" id="UP000500826">
    <property type="component" value="Chromosome"/>
</dbReference>
<reference evidence="1 2" key="2">
    <citation type="submission" date="2020-05" db="EMBL/GenBank/DDBJ databases">
        <authorList>
            <person name="Khan S.A."/>
            <person name="Jeon C.O."/>
            <person name="Chun B.H."/>
        </authorList>
    </citation>
    <scope>NUCLEOTIDE SEQUENCE [LARGE SCALE GENOMIC DNA]</scope>
    <source>
        <strain evidence="1 2">H242</strain>
    </source>
</reference>
<accession>A0ABX6P2E9</accession>
<name>A0ABX6P2E9_9BURK</name>
<reference evidence="1 2" key="1">
    <citation type="submission" date="2020-05" db="EMBL/GenBank/DDBJ databases">
        <title>Ramlibacter rhizophilus sp. nov., isolated from rhizosphere soil of national flower Mugunghwa from South Korea.</title>
        <authorList>
            <person name="Zheng-Fei Y."/>
            <person name="Huan T."/>
        </authorList>
    </citation>
    <scope>NUCLEOTIDE SEQUENCE [LARGE SCALE GENOMIC DNA]</scope>
    <source>
        <strain evidence="1 2">H242</strain>
    </source>
</reference>
<sequence length="517" mass="56929">MEVISLSQTDWMIAHGIKKLIDAVTNAKTQHTINRNQRLALKARLEGIVKSKLPDPQNIQHDGWKVLCMAWLELLGDANKANWAAHVTAASLVSNKSDRAYVLANVASCMPHRHRALAGQTYAMATAQLAALPSAIERMLLSVTLCNLPSDMIRGGAEPLLKQSLMDALAQPDEELRTRVQRDIFDAAGSIDEKIANRLAELIDDDPARAAARATAEEDIEKAKAVKDLVSSKLQDVSAVAEHLGVICWRAIGTLNAGKCAAAKPESMVSLIDTAALSSLRETFPVYLWYLRNLEVRYERSAEIARILRPHLEMLLVVADLAQRIADRLASKQHLIGAHLPPTSSFAVTPHTRQAAIERVVSWVVETSSNEVLLCDPYFGPSDLEILRDIHFRRPELRFVLLICPDSNDVSTGGALKELFKEGWGSICDSEPPRIKIIRVAFAGSHKGAIHDRWILSDAEGLRMGASLNHLGASKWSELSHMSAEEARVISNELHKFTNLQEWMSGGVAVEYDVAVL</sequence>
<evidence type="ECO:0008006" key="3">
    <source>
        <dbReference type="Google" id="ProtNLM"/>
    </source>
</evidence>
<evidence type="ECO:0000313" key="2">
    <source>
        <dbReference type="Proteomes" id="UP000500826"/>
    </source>
</evidence>
<dbReference type="EMBL" id="CP053418">
    <property type="protein sequence ID" value="QJW84285.1"/>
    <property type="molecule type" value="Genomic_DNA"/>
</dbReference>
<keyword evidence="2" id="KW-1185">Reference proteome</keyword>
<protein>
    <recommendedName>
        <fullName evidence="3">Phospholipase D-like domain-containing protein</fullName>
    </recommendedName>
</protein>
<organism evidence="1 2">
    <name type="scientific">Ramlibacter terrae</name>
    <dbReference type="NCBI Taxonomy" id="2732511"/>
    <lineage>
        <taxon>Bacteria</taxon>
        <taxon>Pseudomonadati</taxon>
        <taxon>Pseudomonadota</taxon>
        <taxon>Betaproteobacteria</taxon>
        <taxon>Burkholderiales</taxon>
        <taxon>Comamonadaceae</taxon>
        <taxon>Ramlibacter</taxon>
    </lineage>
</organism>
<gene>
    <name evidence="1" type="ORF">HK414_12045</name>
</gene>
<evidence type="ECO:0000313" key="1">
    <source>
        <dbReference type="EMBL" id="QJW84285.1"/>
    </source>
</evidence>